<protein>
    <submittedName>
        <fullName evidence="1">Uncharacterized protein</fullName>
    </submittedName>
</protein>
<evidence type="ECO:0000313" key="1">
    <source>
        <dbReference type="EMBL" id="MVQ28070.1"/>
    </source>
</evidence>
<dbReference type="Proteomes" id="UP000469385">
    <property type="component" value="Unassembled WGS sequence"/>
</dbReference>
<organism evidence="1 2">
    <name type="scientific">Ramlibacter pinisoli</name>
    <dbReference type="NCBI Taxonomy" id="2682844"/>
    <lineage>
        <taxon>Bacteria</taxon>
        <taxon>Pseudomonadati</taxon>
        <taxon>Pseudomonadota</taxon>
        <taxon>Betaproteobacteria</taxon>
        <taxon>Burkholderiales</taxon>
        <taxon>Comamonadaceae</taxon>
        <taxon>Ramlibacter</taxon>
    </lineage>
</organism>
<comment type="caution">
    <text evidence="1">The sequence shown here is derived from an EMBL/GenBank/DDBJ whole genome shotgun (WGS) entry which is preliminary data.</text>
</comment>
<dbReference type="AlphaFoldDB" id="A0A6N8IP30"/>
<dbReference type="EMBL" id="WSEL01000003">
    <property type="protein sequence ID" value="MVQ28070.1"/>
    <property type="molecule type" value="Genomic_DNA"/>
</dbReference>
<keyword evidence="2" id="KW-1185">Reference proteome</keyword>
<gene>
    <name evidence="1" type="ORF">GON04_01310</name>
</gene>
<name>A0A6N8IP30_9BURK</name>
<sequence>MDIPDDAIQHGNSRLVPVVDAAKVCGESEVRVFVDGPVGHSFRMKACREGIEAENPEQEQTLRDLLAHLPAV</sequence>
<proteinExistence type="predicted"/>
<reference evidence="1 2" key="1">
    <citation type="submission" date="2019-12" db="EMBL/GenBank/DDBJ databases">
        <authorList>
            <person name="Huq M.A."/>
        </authorList>
    </citation>
    <scope>NUCLEOTIDE SEQUENCE [LARGE SCALE GENOMIC DNA]</scope>
    <source>
        <strain evidence="1 2">MAH-25</strain>
    </source>
</reference>
<evidence type="ECO:0000313" key="2">
    <source>
        <dbReference type="Proteomes" id="UP000469385"/>
    </source>
</evidence>
<accession>A0A6N8IP30</accession>